<protein>
    <submittedName>
        <fullName evidence="2">Uncharacterized protein</fullName>
    </submittedName>
</protein>
<evidence type="ECO:0000256" key="1">
    <source>
        <dbReference type="SAM" id="MobiDB-lite"/>
    </source>
</evidence>
<accession>A0A9P8G0K9</accession>
<reference evidence="2" key="1">
    <citation type="journal article" date="2021" name="J Fungi (Basel)">
        <title>Virulence traits and population genomics of the black yeast Aureobasidium melanogenum.</title>
        <authorList>
            <person name="Cernosa A."/>
            <person name="Sun X."/>
            <person name="Gostincar C."/>
            <person name="Fang C."/>
            <person name="Gunde-Cimerman N."/>
            <person name="Song Z."/>
        </authorList>
    </citation>
    <scope>NUCLEOTIDE SEQUENCE</scope>
    <source>
        <strain evidence="2">EXF-9298</strain>
    </source>
</reference>
<dbReference type="Proteomes" id="UP000729357">
    <property type="component" value="Unassembled WGS sequence"/>
</dbReference>
<gene>
    <name evidence="2" type="ORF">KCU98_g4329</name>
</gene>
<comment type="caution">
    <text evidence="2">The sequence shown here is derived from an EMBL/GenBank/DDBJ whole genome shotgun (WGS) entry which is preliminary data.</text>
</comment>
<keyword evidence="3" id="KW-1185">Reference proteome</keyword>
<feature type="non-terminal residue" evidence="2">
    <location>
        <position position="210"/>
    </location>
</feature>
<name>A0A9P8G0K9_AURME</name>
<feature type="compositionally biased region" description="Acidic residues" evidence="1">
    <location>
        <begin position="182"/>
        <end position="201"/>
    </location>
</feature>
<organism evidence="2 3">
    <name type="scientific">Aureobasidium melanogenum</name>
    <name type="common">Aureobasidium pullulans var. melanogenum</name>
    <dbReference type="NCBI Taxonomy" id="46634"/>
    <lineage>
        <taxon>Eukaryota</taxon>
        <taxon>Fungi</taxon>
        <taxon>Dikarya</taxon>
        <taxon>Ascomycota</taxon>
        <taxon>Pezizomycotina</taxon>
        <taxon>Dothideomycetes</taxon>
        <taxon>Dothideomycetidae</taxon>
        <taxon>Dothideales</taxon>
        <taxon>Saccotheciaceae</taxon>
        <taxon>Aureobasidium</taxon>
    </lineage>
</organism>
<evidence type="ECO:0000313" key="3">
    <source>
        <dbReference type="Proteomes" id="UP000729357"/>
    </source>
</evidence>
<dbReference type="AlphaFoldDB" id="A0A9P8G0K9"/>
<feature type="non-terminal residue" evidence="2">
    <location>
        <position position="1"/>
    </location>
</feature>
<proteinExistence type="predicted"/>
<reference evidence="2" key="2">
    <citation type="submission" date="2021-08" db="EMBL/GenBank/DDBJ databases">
        <authorList>
            <person name="Gostincar C."/>
            <person name="Sun X."/>
            <person name="Song Z."/>
            <person name="Gunde-Cimerman N."/>
        </authorList>
    </citation>
    <scope>NUCLEOTIDE SEQUENCE</scope>
    <source>
        <strain evidence="2">EXF-9298</strain>
    </source>
</reference>
<evidence type="ECO:0000313" key="2">
    <source>
        <dbReference type="EMBL" id="KAG9986004.1"/>
    </source>
</evidence>
<feature type="region of interest" description="Disordered" evidence="1">
    <location>
        <begin position="181"/>
        <end position="210"/>
    </location>
</feature>
<sequence>LVEDEDDELDVESAAVIVVNDPLVAELDAGTELEAAAPAGDELVNDVVMLGELGEPDELDRLDELDTLDTLDMLDELAELDELERLDRLDELDEVDRLDELGKLDTPPVLEIDVVGLGTAELEVWLDPVDELGLIMKDTAEDTLDDWLEIDELLAEEADDTGELFDCDVLEGDKKFEKTLLAEDDVGEDEADNEGEGEDANEADKGEELD</sequence>
<dbReference type="EMBL" id="JAHFXS010000343">
    <property type="protein sequence ID" value="KAG9986004.1"/>
    <property type="molecule type" value="Genomic_DNA"/>
</dbReference>